<keyword evidence="3" id="KW-1185">Reference proteome</keyword>
<dbReference type="PANTHER" id="PTHR38633">
    <property type="entry name" value="PROTEIN CBG15573-RELATED"/>
    <property type="match status" value="1"/>
</dbReference>
<dbReference type="AlphaFoldDB" id="G0P391"/>
<dbReference type="HOGENOM" id="CLU_1564359_0_0_1"/>
<dbReference type="InParanoid" id="G0P391"/>
<evidence type="ECO:0000313" key="3">
    <source>
        <dbReference type="Proteomes" id="UP000008068"/>
    </source>
</evidence>
<feature type="signal peptide" evidence="1">
    <location>
        <begin position="1"/>
        <end position="19"/>
    </location>
</feature>
<reference evidence="3" key="1">
    <citation type="submission" date="2011-07" db="EMBL/GenBank/DDBJ databases">
        <authorList>
            <consortium name="Caenorhabditis brenneri Sequencing and Analysis Consortium"/>
            <person name="Wilson R.K."/>
        </authorList>
    </citation>
    <scope>NUCLEOTIDE SEQUENCE [LARGE SCALE GENOMIC DNA]</scope>
    <source>
        <strain evidence="3">PB2801</strain>
    </source>
</reference>
<dbReference type="OMA" id="EPINIAH"/>
<dbReference type="STRING" id="135651.G0P391"/>
<dbReference type="EMBL" id="GL380038">
    <property type="protein sequence ID" value="EGT43878.1"/>
    <property type="molecule type" value="Genomic_DNA"/>
</dbReference>
<dbReference type="Proteomes" id="UP000008068">
    <property type="component" value="Unassembled WGS sequence"/>
</dbReference>
<keyword evidence="1" id="KW-0732">Signal</keyword>
<organism evidence="3">
    <name type="scientific">Caenorhabditis brenneri</name>
    <name type="common">Nematode worm</name>
    <dbReference type="NCBI Taxonomy" id="135651"/>
    <lineage>
        <taxon>Eukaryota</taxon>
        <taxon>Metazoa</taxon>
        <taxon>Ecdysozoa</taxon>
        <taxon>Nematoda</taxon>
        <taxon>Chromadorea</taxon>
        <taxon>Rhabditida</taxon>
        <taxon>Rhabditina</taxon>
        <taxon>Rhabditomorpha</taxon>
        <taxon>Rhabditoidea</taxon>
        <taxon>Rhabditidae</taxon>
        <taxon>Peloderinae</taxon>
        <taxon>Caenorhabditis</taxon>
    </lineage>
</organism>
<evidence type="ECO:0000313" key="2">
    <source>
        <dbReference type="EMBL" id="EGT43878.1"/>
    </source>
</evidence>
<protein>
    <submittedName>
        <fullName evidence="2">Uncharacterized protein</fullName>
    </submittedName>
</protein>
<evidence type="ECO:0000256" key="1">
    <source>
        <dbReference type="SAM" id="SignalP"/>
    </source>
</evidence>
<accession>G0P391</accession>
<gene>
    <name evidence="2" type="ORF">CAEBREN_14260</name>
</gene>
<proteinExistence type="predicted"/>
<sequence length="187" mass="20777">MHLLPILLCTVITLAVGYGDGNYGPDGGGYYDYEDHKNECKKLKHFDFEPINIAHFNREAKFSHVEKHGKDYIMISCPIDSQKYALIAEQEGTTSKISTSDYSDTVILADGSHVSVLAKCDGKRFVAKTADGDEIRIKKVACIQYPEAVPWFCSSCNTDSITLTKGNDIEALIIQLVFTFLDLTGIR</sequence>
<name>G0P391_CAEBE</name>
<feature type="chain" id="PRO_5003406232" evidence="1">
    <location>
        <begin position="20"/>
        <end position="187"/>
    </location>
</feature>